<comment type="caution">
    <text evidence="2">The sequence shown here is derived from an EMBL/GenBank/DDBJ whole genome shotgun (WGS) entry which is preliminary data.</text>
</comment>
<evidence type="ECO:0000256" key="1">
    <source>
        <dbReference type="SAM" id="MobiDB-lite"/>
    </source>
</evidence>
<feature type="region of interest" description="Disordered" evidence="1">
    <location>
        <begin position="1"/>
        <end position="20"/>
    </location>
</feature>
<dbReference type="AlphaFoldDB" id="A0A9N7UMH7"/>
<sequence length="164" mass="17833">MKRADHARPDVAERRLSYASSGSHVPVAPCSVPETRRSRRYQRVSFHESHHQRQLPGFHGNSPLQGRWIGGGMCGLVGRTAAAKVRLISLPIKPSLCTEQLSTAISKACQDYPHFHTAGERRADAAASCVNSLPSTNFAGAAVAPDHILVFNKDRRSNGSGHMK</sequence>
<organism evidence="2 3">
    <name type="scientific">Pleuronectes platessa</name>
    <name type="common">European plaice</name>
    <dbReference type="NCBI Taxonomy" id="8262"/>
    <lineage>
        <taxon>Eukaryota</taxon>
        <taxon>Metazoa</taxon>
        <taxon>Chordata</taxon>
        <taxon>Craniata</taxon>
        <taxon>Vertebrata</taxon>
        <taxon>Euteleostomi</taxon>
        <taxon>Actinopterygii</taxon>
        <taxon>Neopterygii</taxon>
        <taxon>Teleostei</taxon>
        <taxon>Neoteleostei</taxon>
        <taxon>Acanthomorphata</taxon>
        <taxon>Carangaria</taxon>
        <taxon>Pleuronectiformes</taxon>
        <taxon>Pleuronectoidei</taxon>
        <taxon>Pleuronectidae</taxon>
        <taxon>Pleuronectes</taxon>
    </lineage>
</organism>
<feature type="compositionally biased region" description="Basic and acidic residues" evidence="1">
    <location>
        <begin position="1"/>
        <end position="16"/>
    </location>
</feature>
<dbReference type="Proteomes" id="UP001153269">
    <property type="component" value="Unassembled WGS sequence"/>
</dbReference>
<reference evidence="2" key="1">
    <citation type="submission" date="2020-03" db="EMBL/GenBank/DDBJ databases">
        <authorList>
            <person name="Weist P."/>
        </authorList>
    </citation>
    <scope>NUCLEOTIDE SEQUENCE</scope>
</reference>
<keyword evidence="3" id="KW-1185">Reference proteome</keyword>
<evidence type="ECO:0000313" key="3">
    <source>
        <dbReference type="Proteomes" id="UP001153269"/>
    </source>
</evidence>
<dbReference type="EMBL" id="CADEAL010001566">
    <property type="protein sequence ID" value="CAB1433521.1"/>
    <property type="molecule type" value="Genomic_DNA"/>
</dbReference>
<protein>
    <submittedName>
        <fullName evidence="2">Uncharacterized protein</fullName>
    </submittedName>
</protein>
<proteinExistence type="predicted"/>
<evidence type="ECO:0000313" key="2">
    <source>
        <dbReference type="EMBL" id="CAB1433521.1"/>
    </source>
</evidence>
<gene>
    <name evidence="2" type="ORF">PLEPLA_LOCUS21612</name>
</gene>
<name>A0A9N7UMH7_PLEPL</name>
<accession>A0A9N7UMH7</accession>